<feature type="region of interest" description="Disordered" evidence="1">
    <location>
        <begin position="56"/>
        <end position="82"/>
    </location>
</feature>
<comment type="caution">
    <text evidence="2">The sequence shown here is derived from an EMBL/GenBank/DDBJ whole genome shotgun (WGS) entry which is preliminary data.</text>
</comment>
<dbReference type="Proteomes" id="UP001168972">
    <property type="component" value="Unassembled WGS sequence"/>
</dbReference>
<protein>
    <submittedName>
        <fullName evidence="2">Uncharacterized protein</fullName>
    </submittedName>
</protein>
<feature type="compositionally biased region" description="Basic and acidic residues" evidence="1">
    <location>
        <begin position="62"/>
        <end position="71"/>
    </location>
</feature>
<sequence>MRLFICNGNFVSVGHGISEMTMPLFDEKKMIELIPKIGDRMIFELKWKKRYGKNECPTSQDMDNKSNETSRELSNTIHEYSSSEDGDIKPYKLVRENAFMGKTSYSRSKELSTVRQILQNDYQGAIILKNYKSIKTYYIAPTSKALSHNKKSIPSRGKLVDKYRNKLRQRRILSAVVNIPETEIFQEESDDEGHNSFYLKLFNEDLKPKFHYLIHYPRIMPLLGPLKFYSSMPFEAKHKTLKETAKITTSRRNPCHTIATKHQYQLCHRLLSRHGFPSQYMAGTMIAQELDLLEGYGEFKNILPLDIDDR</sequence>
<keyword evidence="3" id="KW-1185">Reference proteome</keyword>
<dbReference type="AlphaFoldDB" id="A0AA39FJI8"/>
<gene>
    <name evidence="2" type="ORF">PV327_011413</name>
</gene>
<evidence type="ECO:0000313" key="2">
    <source>
        <dbReference type="EMBL" id="KAK0170479.1"/>
    </source>
</evidence>
<evidence type="ECO:0000256" key="1">
    <source>
        <dbReference type="SAM" id="MobiDB-lite"/>
    </source>
</evidence>
<organism evidence="2 3">
    <name type="scientific">Microctonus hyperodae</name>
    <name type="common">Parasitoid wasp</name>
    <dbReference type="NCBI Taxonomy" id="165561"/>
    <lineage>
        <taxon>Eukaryota</taxon>
        <taxon>Metazoa</taxon>
        <taxon>Ecdysozoa</taxon>
        <taxon>Arthropoda</taxon>
        <taxon>Hexapoda</taxon>
        <taxon>Insecta</taxon>
        <taxon>Pterygota</taxon>
        <taxon>Neoptera</taxon>
        <taxon>Endopterygota</taxon>
        <taxon>Hymenoptera</taxon>
        <taxon>Apocrita</taxon>
        <taxon>Ichneumonoidea</taxon>
        <taxon>Braconidae</taxon>
        <taxon>Euphorinae</taxon>
        <taxon>Microctonus</taxon>
    </lineage>
</organism>
<feature type="non-terminal residue" evidence="2">
    <location>
        <position position="310"/>
    </location>
</feature>
<proteinExistence type="predicted"/>
<reference evidence="2" key="1">
    <citation type="journal article" date="2023" name="bioRxiv">
        <title>Scaffold-level genome assemblies of two parasitoid biocontrol wasps reveal the parthenogenesis mechanism and an associated novel virus.</title>
        <authorList>
            <person name="Inwood S."/>
            <person name="Skelly J."/>
            <person name="Guhlin J."/>
            <person name="Harrop T."/>
            <person name="Goldson S."/>
            <person name="Dearden P."/>
        </authorList>
    </citation>
    <scope>NUCLEOTIDE SEQUENCE</scope>
    <source>
        <strain evidence="2">Lincoln</strain>
        <tissue evidence="2">Whole body</tissue>
    </source>
</reference>
<dbReference type="EMBL" id="JAQQBR010000558">
    <property type="protein sequence ID" value="KAK0170479.1"/>
    <property type="molecule type" value="Genomic_DNA"/>
</dbReference>
<name>A0AA39FJI8_MICHY</name>
<accession>A0AA39FJI8</accession>
<reference evidence="2" key="2">
    <citation type="submission" date="2023-03" db="EMBL/GenBank/DDBJ databases">
        <authorList>
            <person name="Inwood S.N."/>
            <person name="Skelly J.G."/>
            <person name="Guhlin J."/>
            <person name="Harrop T.W.R."/>
            <person name="Goldson S.G."/>
            <person name="Dearden P.K."/>
        </authorList>
    </citation>
    <scope>NUCLEOTIDE SEQUENCE</scope>
    <source>
        <strain evidence="2">Lincoln</strain>
        <tissue evidence="2">Whole body</tissue>
    </source>
</reference>
<evidence type="ECO:0000313" key="3">
    <source>
        <dbReference type="Proteomes" id="UP001168972"/>
    </source>
</evidence>